<reference evidence="2 3" key="1">
    <citation type="submission" date="2016-03" db="EMBL/GenBank/DDBJ databases">
        <title>Comparative genomics of the ectomycorrhizal sister species Rhizopogon vinicolor and Rhizopogon vesiculosus (Basidiomycota: Boletales) reveals a divergence of the mating type B locus.</title>
        <authorList>
            <person name="Mujic A.B."/>
            <person name="Kuo A."/>
            <person name="Tritt A."/>
            <person name="Lipzen A."/>
            <person name="Chen C."/>
            <person name="Johnson J."/>
            <person name="Sharma A."/>
            <person name="Barry K."/>
            <person name="Grigoriev I.V."/>
            <person name="Spatafora J.W."/>
        </authorList>
    </citation>
    <scope>NUCLEOTIDE SEQUENCE [LARGE SCALE GENOMIC DNA]</scope>
    <source>
        <strain evidence="2 3">AM-OR11-056</strain>
    </source>
</reference>
<dbReference type="OrthoDB" id="14970at2759"/>
<protein>
    <recommendedName>
        <fullName evidence="4">Enoyl-CoA hydratase</fullName>
    </recommendedName>
</protein>
<dbReference type="Pfam" id="PF00378">
    <property type="entry name" value="ECH_1"/>
    <property type="match status" value="1"/>
</dbReference>
<comment type="caution">
    <text evidence="2">The sequence shown here is derived from an EMBL/GenBank/DDBJ whole genome shotgun (WGS) entry which is preliminary data.</text>
</comment>
<dbReference type="EMBL" id="LVVM01004553">
    <property type="protein sequence ID" value="OJA12635.1"/>
    <property type="molecule type" value="Genomic_DNA"/>
</dbReference>
<gene>
    <name evidence="2" type="ORF">AZE42_04483</name>
</gene>
<dbReference type="Gene3D" id="3.90.226.10">
    <property type="entry name" value="2-enoyl-CoA Hydratase, Chain A, domain 1"/>
    <property type="match status" value="1"/>
</dbReference>
<evidence type="ECO:0000313" key="2">
    <source>
        <dbReference type="EMBL" id="OJA12635.1"/>
    </source>
</evidence>
<dbReference type="GO" id="GO:0051750">
    <property type="term" value="F:delta(3,5)-delta(2,4)-dienoyl-CoA isomerase activity"/>
    <property type="evidence" value="ECO:0007669"/>
    <property type="project" value="TreeGrafter"/>
</dbReference>
<dbReference type="SUPFAM" id="SSF52096">
    <property type="entry name" value="ClpP/crotonase"/>
    <property type="match status" value="1"/>
</dbReference>
<comment type="similarity">
    <text evidence="1">Belongs to the enoyl-CoA hydratase/isomerase family.</text>
</comment>
<keyword evidence="3" id="KW-1185">Reference proteome</keyword>
<dbReference type="AlphaFoldDB" id="A0A1J8PY20"/>
<dbReference type="PANTHER" id="PTHR43149:SF1">
    <property type="entry name" value="DELTA(3,5)-DELTA(2,4)-DIENOYL-COA ISOMERASE, MITOCHONDRIAL"/>
    <property type="match status" value="1"/>
</dbReference>
<dbReference type="CDD" id="cd06558">
    <property type="entry name" value="crotonase-like"/>
    <property type="match status" value="1"/>
</dbReference>
<dbReference type="GO" id="GO:0005739">
    <property type="term" value="C:mitochondrion"/>
    <property type="evidence" value="ECO:0007669"/>
    <property type="project" value="TreeGrafter"/>
</dbReference>
<name>A0A1J8PY20_9AGAM</name>
<evidence type="ECO:0008006" key="4">
    <source>
        <dbReference type="Google" id="ProtNLM"/>
    </source>
</evidence>
<dbReference type="InterPro" id="IPR045002">
    <property type="entry name" value="Ech1-like"/>
</dbReference>
<organism evidence="2 3">
    <name type="scientific">Rhizopogon vesiculosus</name>
    <dbReference type="NCBI Taxonomy" id="180088"/>
    <lineage>
        <taxon>Eukaryota</taxon>
        <taxon>Fungi</taxon>
        <taxon>Dikarya</taxon>
        <taxon>Basidiomycota</taxon>
        <taxon>Agaricomycotina</taxon>
        <taxon>Agaricomycetes</taxon>
        <taxon>Agaricomycetidae</taxon>
        <taxon>Boletales</taxon>
        <taxon>Suillineae</taxon>
        <taxon>Rhizopogonaceae</taxon>
        <taxon>Rhizopogon</taxon>
    </lineage>
</organism>
<dbReference type="InterPro" id="IPR029045">
    <property type="entry name" value="ClpP/crotonase-like_dom_sf"/>
</dbReference>
<proteinExistence type="inferred from homology"/>
<dbReference type="InterPro" id="IPR001753">
    <property type="entry name" value="Enoyl-CoA_hydra/iso"/>
</dbReference>
<dbReference type="Proteomes" id="UP000183567">
    <property type="component" value="Unassembled WGS sequence"/>
</dbReference>
<sequence length="216" mass="23157">MTSKFINISSPSSHALLLELNRKLVNAFSTEIWKEYGHTFDELSTHHEDIHAVVLSSAFPNTFNAGLDFNGIGVSFDPARRAVLTCDFLLDLQHAMTAPERCPFPVIAAIHGSVIGMGVDLIVACDEVDMGLAADVGTLAHLPKITGNQSLARELAYTARTFSSDEALKLGLVSRVVEGGREAVVGVALHLARVIASKSPIAVSGTKHLLHARGHR</sequence>
<dbReference type="STRING" id="180088.A0A1J8PY20"/>
<dbReference type="PANTHER" id="PTHR43149">
    <property type="entry name" value="ENOYL-COA HYDRATASE"/>
    <property type="match status" value="1"/>
</dbReference>
<evidence type="ECO:0000256" key="1">
    <source>
        <dbReference type="ARBA" id="ARBA00005254"/>
    </source>
</evidence>
<evidence type="ECO:0000313" key="3">
    <source>
        <dbReference type="Proteomes" id="UP000183567"/>
    </source>
</evidence>
<accession>A0A1J8PY20</accession>